<dbReference type="Proteomes" id="UP000629603">
    <property type="component" value="Segment"/>
</dbReference>
<reference evidence="2 3" key="1">
    <citation type="submission" date="2020-01" db="EMBL/GenBank/DDBJ databases">
        <title>Patterns of diversity and host range of bacteriophage communities associated with bean-nodulatin bacteria.</title>
        <authorList>
            <person name="Vann Cauwenberghe J."/>
            <person name="Santamaria R.I."/>
            <person name="Bustos P."/>
            <person name="Juarez S."/>
            <person name="Gonzalez V."/>
        </authorList>
    </citation>
    <scope>NUCLEOTIDE SEQUENCE [LARGE SCALE GENOMIC DNA]</scope>
</reference>
<name>A0A7S5R4T2_9CAUD</name>
<protein>
    <submittedName>
        <fullName evidence="2">Uncharacterized protein</fullName>
    </submittedName>
</protein>
<dbReference type="EMBL" id="MN988521">
    <property type="protein sequence ID" value="QIG71147.1"/>
    <property type="molecule type" value="Genomic_DNA"/>
</dbReference>
<feature type="region of interest" description="Disordered" evidence="1">
    <location>
        <begin position="1"/>
        <end position="20"/>
    </location>
</feature>
<organism evidence="2 3">
    <name type="scientific">Rhizobium phage RHph_TM30</name>
    <dbReference type="NCBI Taxonomy" id="2509764"/>
    <lineage>
        <taxon>Viruses</taxon>
        <taxon>Duplodnaviria</taxon>
        <taxon>Heunggongvirae</taxon>
        <taxon>Uroviricota</taxon>
        <taxon>Caudoviricetes</taxon>
        <taxon>Kleczkowskaviridae</taxon>
        <taxon>Cuauhnahuacvirus</taxon>
        <taxon>Cuauhnahuacvirus TM30</taxon>
    </lineage>
</organism>
<sequence length="130" mass="15064">MAYGDYNGPNKSDKGQENGSCNRTRCQCSPAIWYNHGSFSWYCTECKNDIWNANKHTFHIDMPNVKHPMFETREMIDKRVANEFFSSFGTGTGKGMLEDQVRRKLVIDKSEPFSDVLMKLMMYRGLEEVS</sequence>
<evidence type="ECO:0000313" key="3">
    <source>
        <dbReference type="Proteomes" id="UP000629603"/>
    </source>
</evidence>
<accession>A0A7S5R4T2</accession>
<keyword evidence="3" id="KW-1185">Reference proteome</keyword>
<gene>
    <name evidence="2" type="ORF">EVB93_040</name>
</gene>
<proteinExistence type="predicted"/>
<evidence type="ECO:0000313" key="2">
    <source>
        <dbReference type="EMBL" id="QIG71147.1"/>
    </source>
</evidence>
<evidence type="ECO:0000256" key="1">
    <source>
        <dbReference type="SAM" id="MobiDB-lite"/>
    </source>
</evidence>